<keyword evidence="2" id="KW-1185">Reference proteome</keyword>
<feature type="non-terminal residue" evidence="1">
    <location>
        <position position="80"/>
    </location>
</feature>
<dbReference type="Proteomes" id="UP001162483">
    <property type="component" value="Unassembled WGS sequence"/>
</dbReference>
<proteinExistence type="predicted"/>
<organism evidence="1 2">
    <name type="scientific">Staurois parvus</name>
    <dbReference type="NCBI Taxonomy" id="386267"/>
    <lineage>
        <taxon>Eukaryota</taxon>
        <taxon>Metazoa</taxon>
        <taxon>Chordata</taxon>
        <taxon>Craniata</taxon>
        <taxon>Vertebrata</taxon>
        <taxon>Euteleostomi</taxon>
        <taxon>Amphibia</taxon>
        <taxon>Batrachia</taxon>
        <taxon>Anura</taxon>
        <taxon>Neobatrachia</taxon>
        <taxon>Ranoidea</taxon>
        <taxon>Ranidae</taxon>
        <taxon>Staurois</taxon>
    </lineage>
</organism>
<gene>
    <name evidence="1" type="ORF">SPARVUS_LOCUS10573307</name>
</gene>
<protein>
    <submittedName>
        <fullName evidence="1">Uncharacterized protein</fullName>
    </submittedName>
</protein>
<dbReference type="EMBL" id="CATNWA010015853">
    <property type="protein sequence ID" value="CAI9587506.1"/>
    <property type="molecule type" value="Genomic_DNA"/>
</dbReference>
<name>A0ABN9EVN4_9NEOB</name>
<evidence type="ECO:0000313" key="2">
    <source>
        <dbReference type="Proteomes" id="UP001162483"/>
    </source>
</evidence>
<comment type="caution">
    <text evidence="1">The sequence shown here is derived from an EMBL/GenBank/DDBJ whole genome shotgun (WGS) entry which is preliminary data.</text>
</comment>
<evidence type="ECO:0000313" key="1">
    <source>
        <dbReference type="EMBL" id="CAI9587506.1"/>
    </source>
</evidence>
<accession>A0ABN9EVN4</accession>
<reference evidence="1" key="1">
    <citation type="submission" date="2023-05" db="EMBL/GenBank/DDBJ databases">
        <authorList>
            <person name="Stuckert A."/>
        </authorList>
    </citation>
    <scope>NUCLEOTIDE SEQUENCE</scope>
</reference>
<sequence>MYTVITYSSSPPRWWRGCLLSAEESGPLLHLSPQRWCVEEARNRKLETGTRLHKEAWSTAAPSVPLKNFSSHLASGFFKP</sequence>